<dbReference type="OrthoDB" id="2542103at2759"/>
<evidence type="ECO:0000256" key="8">
    <source>
        <dbReference type="SAM" id="SignalP"/>
    </source>
</evidence>
<feature type="domain" description="Heme haloperoxidase family profile" evidence="9">
    <location>
        <begin position="45"/>
        <end position="272"/>
    </location>
</feature>
<keyword evidence="6" id="KW-0408">Iron</keyword>
<evidence type="ECO:0000256" key="3">
    <source>
        <dbReference type="ARBA" id="ARBA00022617"/>
    </source>
</evidence>
<evidence type="ECO:0000313" key="11">
    <source>
        <dbReference type="Proteomes" id="UP000305067"/>
    </source>
</evidence>
<accession>A0A5C3QWL4</accession>
<dbReference type="GO" id="GO:0004601">
    <property type="term" value="F:peroxidase activity"/>
    <property type="evidence" value="ECO:0007669"/>
    <property type="project" value="UniProtKB-KW"/>
</dbReference>
<reference evidence="10 11" key="1">
    <citation type="journal article" date="2019" name="Nat. Ecol. Evol.">
        <title>Megaphylogeny resolves global patterns of mushroom evolution.</title>
        <authorList>
            <person name="Varga T."/>
            <person name="Krizsan K."/>
            <person name="Foldi C."/>
            <person name="Dima B."/>
            <person name="Sanchez-Garcia M."/>
            <person name="Sanchez-Ramirez S."/>
            <person name="Szollosi G.J."/>
            <person name="Szarkandi J.G."/>
            <person name="Papp V."/>
            <person name="Albert L."/>
            <person name="Andreopoulos W."/>
            <person name="Angelini C."/>
            <person name="Antonin V."/>
            <person name="Barry K.W."/>
            <person name="Bougher N.L."/>
            <person name="Buchanan P."/>
            <person name="Buyck B."/>
            <person name="Bense V."/>
            <person name="Catcheside P."/>
            <person name="Chovatia M."/>
            <person name="Cooper J."/>
            <person name="Damon W."/>
            <person name="Desjardin D."/>
            <person name="Finy P."/>
            <person name="Geml J."/>
            <person name="Haridas S."/>
            <person name="Hughes K."/>
            <person name="Justo A."/>
            <person name="Karasinski D."/>
            <person name="Kautmanova I."/>
            <person name="Kiss B."/>
            <person name="Kocsube S."/>
            <person name="Kotiranta H."/>
            <person name="LaButti K.M."/>
            <person name="Lechner B.E."/>
            <person name="Liimatainen K."/>
            <person name="Lipzen A."/>
            <person name="Lukacs Z."/>
            <person name="Mihaltcheva S."/>
            <person name="Morgado L.N."/>
            <person name="Niskanen T."/>
            <person name="Noordeloos M.E."/>
            <person name="Ohm R.A."/>
            <person name="Ortiz-Santana B."/>
            <person name="Ovrebo C."/>
            <person name="Racz N."/>
            <person name="Riley R."/>
            <person name="Savchenko A."/>
            <person name="Shiryaev A."/>
            <person name="Soop K."/>
            <person name="Spirin V."/>
            <person name="Szebenyi C."/>
            <person name="Tomsovsky M."/>
            <person name="Tulloss R.E."/>
            <person name="Uehling J."/>
            <person name="Grigoriev I.V."/>
            <person name="Vagvolgyi C."/>
            <person name="Papp T."/>
            <person name="Martin F.M."/>
            <person name="Miettinen O."/>
            <person name="Hibbett D.S."/>
            <person name="Nagy L.G."/>
        </authorList>
    </citation>
    <scope>NUCLEOTIDE SEQUENCE [LARGE SCALE GENOMIC DNA]</scope>
    <source>
        <strain evidence="10 11">CBS 309.79</strain>
    </source>
</reference>
<comment type="similarity">
    <text evidence="7">Belongs to the chloroperoxidase family.</text>
</comment>
<evidence type="ECO:0000256" key="5">
    <source>
        <dbReference type="ARBA" id="ARBA00023002"/>
    </source>
</evidence>
<evidence type="ECO:0000256" key="4">
    <source>
        <dbReference type="ARBA" id="ARBA00022723"/>
    </source>
</evidence>
<evidence type="ECO:0000256" key="6">
    <source>
        <dbReference type="ARBA" id="ARBA00023004"/>
    </source>
</evidence>
<keyword evidence="2 10" id="KW-0575">Peroxidase</keyword>
<protein>
    <submittedName>
        <fullName evidence="10">Chloroperoxidase</fullName>
    </submittedName>
</protein>
<proteinExistence type="inferred from homology"/>
<dbReference type="PANTHER" id="PTHR33577:SF16">
    <property type="entry name" value="HEME HALOPEROXIDASE FAMILY PROFILE DOMAIN-CONTAINING PROTEIN"/>
    <property type="match status" value="1"/>
</dbReference>
<dbReference type="GO" id="GO:0046872">
    <property type="term" value="F:metal ion binding"/>
    <property type="evidence" value="ECO:0007669"/>
    <property type="project" value="UniProtKB-KW"/>
</dbReference>
<evidence type="ECO:0000256" key="7">
    <source>
        <dbReference type="ARBA" id="ARBA00025795"/>
    </source>
</evidence>
<gene>
    <name evidence="10" type="ORF">BDV98DRAFT_560630</name>
</gene>
<dbReference type="PANTHER" id="PTHR33577">
    <property type="entry name" value="STERIGMATOCYSTIN BIOSYNTHESIS PEROXIDASE STCC-RELATED"/>
    <property type="match status" value="1"/>
</dbReference>
<feature type="chain" id="PRO_5022840644" evidence="8">
    <location>
        <begin position="23"/>
        <end position="362"/>
    </location>
</feature>
<comment type="cofactor">
    <cofactor evidence="1">
        <name>heme b</name>
        <dbReference type="ChEBI" id="CHEBI:60344"/>
    </cofactor>
</comment>
<dbReference type="Pfam" id="PF01328">
    <property type="entry name" value="Peroxidase_2"/>
    <property type="match status" value="1"/>
</dbReference>
<dbReference type="SUPFAM" id="SSF47571">
    <property type="entry name" value="Cloroperoxidase"/>
    <property type="match status" value="1"/>
</dbReference>
<evidence type="ECO:0000259" key="9">
    <source>
        <dbReference type="PROSITE" id="PS51405"/>
    </source>
</evidence>
<feature type="signal peptide" evidence="8">
    <location>
        <begin position="1"/>
        <end position="22"/>
    </location>
</feature>
<keyword evidence="5" id="KW-0560">Oxidoreductase</keyword>
<dbReference type="InterPro" id="IPR036851">
    <property type="entry name" value="Chloroperoxidase-like_sf"/>
</dbReference>
<dbReference type="InterPro" id="IPR000028">
    <property type="entry name" value="Chloroperoxidase"/>
</dbReference>
<keyword evidence="4" id="KW-0479">Metal-binding</keyword>
<dbReference type="EMBL" id="ML178816">
    <property type="protein sequence ID" value="TFL05778.1"/>
    <property type="molecule type" value="Genomic_DNA"/>
</dbReference>
<keyword evidence="11" id="KW-1185">Reference proteome</keyword>
<keyword evidence="3" id="KW-0349">Heme</keyword>
<dbReference type="AlphaFoldDB" id="A0A5C3QWL4"/>
<name>A0A5C3QWL4_9AGAR</name>
<evidence type="ECO:0000313" key="10">
    <source>
        <dbReference type="EMBL" id="TFL05778.1"/>
    </source>
</evidence>
<organism evidence="10 11">
    <name type="scientific">Pterulicium gracile</name>
    <dbReference type="NCBI Taxonomy" id="1884261"/>
    <lineage>
        <taxon>Eukaryota</taxon>
        <taxon>Fungi</taxon>
        <taxon>Dikarya</taxon>
        <taxon>Basidiomycota</taxon>
        <taxon>Agaricomycotina</taxon>
        <taxon>Agaricomycetes</taxon>
        <taxon>Agaricomycetidae</taxon>
        <taxon>Agaricales</taxon>
        <taxon>Pleurotineae</taxon>
        <taxon>Pterulaceae</taxon>
        <taxon>Pterulicium</taxon>
    </lineage>
</organism>
<dbReference type="Proteomes" id="UP000305067">
    <property type="component" value="Unassembled WGS sequence"/>
</dbReference>
<dbReference type="Gene3D" id="1.10.489.10">
    <property type="entry name" value="Chloroperoxidase-like"/>
    <property type="match status" value="1"/>
</dbReference>
<evidence type="ECO:0000256" key="1">
    <source>
        <dbReference type="ARBA" id="ARBA00001970"/>
    </source>
</evidence>
<keyword evidence="8" id="KW-0732">Signal</keyword>
<evidence type="ECO:0000256" key="2">
    <source>
        <dbReference type="ARBA" id="ARBA00022559"/>
    </source>
</evidence>
<sequence>MARLHLLSYPAVLLICSVLVDAFPQYRITVPSPANFTGLKRIPDAAHPYRAPLAWEQRGPCPGLNVMANHGYIPRSGVATFEQLIAGAQEAFNMDYNFAMAVSAFGILARGNPLLGIVSIGGRTPFVPPLPGIPDGIPGGFSKHGRFEGDVSLTRADAALGDHVRFQPEMYKEFLRHVKEHGNGTDVVTMKAVQHYRFARYQDSLKRNKKLVVMPGRRGFGLGEAGFVLDLFKNGNRTALDVATMTTFFQEERFPKDWTRRDRPYTFIDILMAADTITRGFKQPYGYNAPNGTFIHDTSDPALEHTRCGVYVSLVRDNVPAVLLKTSGLLRENVDTLVKAMFPIFEPLGCKDLLQPGGPAWT</sequence>
<dbReference type="PROSITE" id="PS51405">
    <property type="entry name" value="HEME_HALOPEROXIDASE"/>
    <property type="match status" value="1"/>
</dbReference>